<gene>
    <name evidence="1" type="ORF">LEBEIBBM_00033</name>
</gene>
<sequence>MKRGKILWLIAISIIVVVAMFAGCVDKEQQILIEQPEETESAAGGQTITVGETVKVGTATISSDGGTISVNKSGHLLDGLIIGVPEGAYSAATKFEISYSPIEEHSLGKYFNPISPLIDIENGAGYAQELMIVKIPVSIPDGYFAMAFFYNEDTGELEGIPVIAEDENSITVATLHFSNIAVTIIKGLFLVGDVSSGFMPDKDGWQFINKGSYVSPRGHCGGQSISALYYYNDKKQKEGKAGLYGLYDNNGDTEHKTLLFDPDDELAIKLCSAVQEQLDVNAEAAVRWFERGMTRSDWDTYDSFAYSLSLNNEPQLVLVYNGGDEGHAMIVYGKSGVVTRDGSEVIVLYVSDPNYPYIPGFPAPKREIIFDISTGKFKPYISGPNADDLGHPYPVIYYMGKTAMINWSKMNQLWNEFEAKTIGKDIFPVYSLKVIKDKPDGSTEEIKLKNGHKTNDGRIKIKVESDFVPKLLVYDAHRPYVGAEIGKVEGKGGTVEIALKQGTNRIGFYVEGKKGGGWHWAGFDWMNVVYEEKEEVEPADEFELPVTQCDASKDLELSVTDTRKSDTSCSANLKYKNTGTETIRVYAYRYGYNYINDVDYSGWYTIDLDPGEEDDYWEAAWYYGIEDYGAERRTSRCDRNTMFVVALYYIPHPDPSVSGIIYGAHRCKWIAKDLIKNGEPPQGLTIINVEDLNPCKDWSPK</sequence>
<organism evidence="1">
    <name type="scientific">Candidatus Methanophaga sp. ANME-1 ERB7</name>
    <dbReference type="NCBI Taxonomy" id="2759913"/>
    <lineage>
        <taxon>Archaea</taxon>
        <taxon>Methanobacteriati</taxon>
        <taxon>Methanobacteriota</taxon>
        <taxon>Stenosarchaea group</taxon>
        <taxon>Methanomicrobia</taxon>
        <taxon>Candidatus Methanophagales</taxon>
        <taxon>Candidatus Methanophagaceae</taxon>
        <taxon>Candidatus Methanophaga</taxon>
    </lineage>
</organism>
<dbReference type="AlphaFoldDB" id="A0A7G9Z6D4"/>
<accession>A0A7G9Z6D4</accession>
<protein>
    <submittedName>
        <fullName evidence="1">Uncharacterized protein</fullName>
    </submittedName>
</protein>
<proteinExistence type="predicted"/>
<dbReference type="EMBL" id="MT631630">
    <property type="protein sequence ID" value="QNO55818.1"/>
    <property type="molecule type" value="Genomic_DNA"/>
</dbReference>
<name>A0A7G9Z6D4_9EURY</name>
<evidence type="ECO:0000313" key="1">
    <source>
        <dbReference type="EMBL" id="QNO55818.1"/>
    </source>
</evidence>
<dbReference type="PROSITE" id="PS51257">
    <property type="entry name" value="PROKAR_LIPOPROTEIN"/>
    <property type="match status" value="1"/>
</dbReference>
<reference evidence="1" key="1">
    <citation type="submission" date="2020-06" db="EMBL/GenBank/DDBJ databases">
        <title>Unique genomic features of the anaerobic methanotrophic archaea.</title>
        <authorList>
            <person name="Chadwick G.L."/>
            <person name="Skennerton C.T."/>
            <person name="Laso-Perez R."/>
            <person name="Leu A.O."/>
            <person name="Speth D.R."/>
            <person name="Yu H."/>
            <person name="Morgan-Lang C."/>
            <person name="Hatzenpichler R."/>
            <person name="Goudeau D."/>
            <person name="Malmstrom R."/>
            <person name="Brazelton W.J."/>
            <person name="Woyke T."/>
            <person name="Hallam S.J."/>
            <person name="Tyson G.W."/>
            <person name="Wegener G."/>
            <person name="Boetius A."/>
            <person name="Orphan V."/>
        </authorList>
    </citation>
    <scope>NUCLEOTIDE SEQUENCE</scope>
</reference>